<sequence length="341" mass="37258">MKQAQFEALHAAEWHRLEAWLSAGPRRSAPKPAAPPPLPDAAPVEALADLEFPAAYRRLCQQLALAERRGYGQALIERLRHLAERGHLALYRPPRARLGRILDFFAREFPQRVRAWHGVMLAAGLLYFGPFLVCLVLLQYRPELAPLIMGHEQLGQMEAMYDPAAKHTRLGRDSGSDLQMFGFYILNNVSIGFRTFAMGLIAGIGAAFALVFNGVFHGSAAGHLTAIGFGDPFWRFVSGHSAPELLAIVLSGGAGIKLGLSLLMPGQRSRLRAFKETGIDGARIILGVFAMLVLAAFIEAFWSSIGSIPALVKYTVGISLWVLFLAWLLLAGRGRGSLHAD</sequence>
<dbReference type="EMBL" id="FNAG01000002">
    <property type="protein sequence ID" value="SDD42635.1"/>
    <property type="molecule type" value="Genomic_DNA"/>
</dbReference>
<keyword evidence="3" id="KW-1185">Reference proteome</keyword>
<organism evidence="2 3">
    <name type="scientific">Aquimonas voraii</name>
    <dbReference type="NCBI Taxonomy" id="265719"/>
    <lineage>
        <taxon>Bacteria</taxon>
        <taxon>Pseudomonadati</taxon>
        <taxon>Pseudomonadota</taxon>
        <taxon>Gammaproteobacteria</taxon>
        <taxon>Lysobacterales</taxon>
        <taxon>Lysobacteraceae</taxon>
        <taxon>Aquimonas</taxon>
    </lineage>
</organism>
<keyword evidence="1" id="KW-0812">Transmembrane</keyword>
<dbReference type="AlphaFoldDB" id="A0A1G6UQ00"/>
<evidence type="ECO:0000313" key="2">
    <source>
        <dbReference type="EMBL" id="SDD42635.1"/>
    </source>
</evidence>
<evidence type="ECO:0000256" key="1">
    <source>
        <dbReference type="SAM" id="Phobius"/>
    </source>
</evidence>
<gene>
    <name evidence="2" type="ORF">SAMN04488509_102414</name>
</gene>
<name>A0A1G6UQ00_9GAMM</name>
<dbReference type="InterPro" id="IPR002798">
    <property type="entry name" value="SpoIIM-like"/>
</dbReference>
<feature type="transmembrane region" description="Helical" evidence="1">
    <location>
        <begin position="196"/>
        <end position="216"/>
    </location>
</feature>
<reference evidence="2 3" key="1">
    <citation type="submission" date="2016-10" db="EMBL/GenBank/DDBJ databases">
        <authorList>
            <person name="de Groot N.N."/>
        </authorList>
    </citation>
    <scope>NUCLEOTIDE SEQUENCE [LARGE SCALE GENOMIC DNA]</scope>
    <source>
        <strain evidence="2 3">DSM 16957</strain>
    </source>
</reference>
<protein>
    <submittedName>
        <fullName evidence="2">Uncharacterized membrane protein SpoIIM, required for sporulation</fullName>
    </submittedName>
</protein>
<keyword evidence="1" id="KW-1133">Transmembrane helix</keyword>
<evidence type="ECO:0000313" key="3">
    <source>
        <dbReference type="Proteomes" id="UP000199603"/>
    </source>
</evidence>
<keyword evidence="1" id="KW-0472">Membrane</keyword>
<dbReference type="Proteomes" id="UP000199603">
    <property type="component" value="Unassembled WGS sequence"/>
</dbReference>
<dbReference type="RefSeq" id="WP_091240407.1">
    <property type="nucleotide sequence ID" value="NZ_FNAG01000002.1"/>
</dbReference>
<feature type="transmembrane region" description="Helical" evidence="1">
    <location>
        <begin position="284"/>
        <end position="305"/>
    </location>
</feature>
<dbReference type="PANTHER" id="PTHR35337:SF1">
    <property type="entry name" value="SLR1478 PROTEIN"/>
    <property type="match status" value="1"/>
</dbReference>
<proteinExistence type="predicted"/>
<feature type="transmembrane region" description="Helical" evidence="1">
    <location>
        <begin position="115"/>
        <end position="138"/>
    </location>
</feature>
<dbReference type="OrthoDB" id="9792847at2"/>
<dbReference type="PANTHER" id="PTHR35337">
    <property type="entry name" value="SLR1478 PROTEIN"/>
    <property type="match status" value="1"/>
</dbReference>
<accession>A0A1G6UQ00</accession>
<dbReference type="STRING" id="265719.SAMN04488509_102414"/>
<feature type="transmembrane region" description="Helical" evidence="1">
    <location>
        <begin position="311"/>
        <end position="330"/>
    </location>
</feature>
<dbReference type="Pfam" id="PF01944">
    <property type="entry name" value="SpoIIM"/>
    <property type="match status" value="1"/>
</dbReference>
<feature type="transmembrane region" description="Helical" evidence="1">
    <location>
        <begin position="245"/>
        <end position="263"/>
    </location>
</feature>